<proteinExistence type="predicted"/>
<dbReference type="PANTHER" id="PTHR35186:SF4">
    <property type="entry name" value="PRION-INHIBITION AND PROPAGATION HELO DOMAIN-CONTAINING PROTEIN"/>
    <property type="match status" value="1"/>
</dbReference>
<organism evidence="4 5">
    <name type="scientific">Phaeosphaeria nodorum (strain SN15 / ATCC MYA-4574 / FGSC 10173)</name>
    <name type="common">Glume blotch fungus</name>
    <name type="synonym">Parastagonospora nodorum</name>
    <dbReference type="NCBI Taxonomy" id="321614"/>
    <lineage>
        <taxon>Eukaryota</taxon>
        <taxon>Fungi</taxon>
        <taxon>Dikarya</taxon>
        <taxon>Ascomycota</taxon>
        <taxon>Pezizomycotina</taxon>
        <taxon>Dothideomycetes</taxon>
        <taxon>Pleosporomycetidae</taxon>
        <taxon>Pleosporales</taxon>
        <taxon>Pleosporineae</taxon>
        <taxon>Phaeosphaeriaceae</taxon>
        <taxon>Parastagonospora</taxon>
    </lineage>
</organism>
<feature type="domain" description="DUF7580" evidence="3">
    <location>
        <begin position="226"/>
        <end position="592"/>
    </location>
</feature>
<sequence>LGIAISRPHRIACICSSRHSYSMSGLEVAGVVLGCLPLIIQGIESYNEGLDPIKSFMRWEHELPKFIRKLTTQHIHYDQTIRVLFAPITTDVEFAEMMANPGSAELWKDKGMALKLQERLQESYQEYERTIADIERITKKIASKLDLDRAKELSRNDLEAILSANPKKASDKFEFGKRIRFGMNKKAIRALLEELDDCNKELERFTEKSEKIETIRKSVKPAFASRLQRIQGYAKNLHDSLLWSCSCKSAHKTSLQLESRGQLFASGTRRTSSRTSFTVSFTTKATDDASWTWQAAEVLVEEEEEDLPARPMSSPRAKMSKSVSFSSPPPYSVTDPVATTVSSSSPSLEEVKDLCASINQMHASRLGFSLDNKRKLRGAYLIDATETRVPSAEILTLEDLLDRPPVVNGRRAKLTKKERYNLALTLASSVLYLNSTPWLMDQWAAKDILFHRTENAIHPIEIDRPHVAPSLVEQNKGMPNGHKARGFHNKNSVLLALAIALLELYFGTSAGKYQEDELGAADPLLHSNPWLLCSMAHTWAEESQDDLSAAFLSAVRHCLRCFGDPGASLQDSEFLQAAVESIVLPLQEELHQFLGTTVS</sequence>
<evidence type="ECO:0000259" key="3">
    <source>
        <dbReference type="Pfam" id="PF24476"/>
    </source>
</evidence>
<feature type="coiled-coil region" evidence="1">
    <location>
        <begin position="188"/>
        <end position="215"/>
    </location>
</feature>
<feature type="region of interest" description="Disordered" evidence="2">
    <location>
        <begin position="303"/>
        <end position="329"/>
    </location>
</feature>
<dbReference type="EMBL" id="CP069033">
    <property type="protein sequence ID" value="QRD00695.1"/>
    <property type="molecule type" value="Genomic_DNA"/>
</dbReference>
<dbReference type="AlphaFoldDB" id="A0A7U2I3R2"/>
<reference evidence="5" key="1">
    <citation type="journal article" date="2021" name="BMC Genomics">
        <title>Chromosome-level genome assembly and manually-curated proteome of model necrotroph Parastagonospora nodorum Sn15 reveals a genome-wide trove of candidate effector homologs, and redundancy of virulence-related functions within an accessory chromosome.</title>
        <authorList>
            <person name="Bertazzoni S."/>
            <person name="Jones D.A.B."/>
            <person name="Phan H.T."/>
            <person name="Tan K.-C."/>
            <person name="Hane J.K."/>
        </authorList>
    </citation>
    <scope>NUCLEOTIDE SEQUENCE [LARGE SCALE GENOMIC DNA]</scope>
    <source>
        <strain evidence="5">SN15 / ATCC MYA-4574 / FGSC 10173)</strain>
    </source>
</reference>
<feature type="non-terminal residue" evidence="4">
    <location>
        <position position="1"/>
    </location>
</feature>
<keyword evidence="1" id="KW-0175">Coiled coil</keyword>
<dbReference type="VEuPathDB" id="FungiDB:JI435_092370"/>
<dbReference type="PANTHER" id="PTHR35186">
    <property type="entry name" value="ANK_REP_REGION DOMAIN-CONTAINING PROTEIN"/>
    <property type="match status" value="1"/>
</dbReference>
<evidence type="ECO:0000256" key="1">
    <source>
        <dbReference type="SAM" id="Coils"/>
    </source>
</evidence>
<dbReference type="InterPro" id="IPR056002">
    <property type="entry name" value="DUF7580"/>
</dbReference>
<gene>
    <name evidence="4" type="ORF">JI435_092370</name>
</gene>
<name>A0A7U2I3R2_PHANO</name>
<feature type="compositionally biased region" description="Low complexity" evidence="2">
    <location>
        <begin position="320"/>
        <end position="329"/>
    </location>
</feature>
<dbReference type="Pfam" id="PF24476">
    <property type="entry name" value="DUF7580"/>
    <property type="match status" value="1"/>
</dbReference>
<dbReference type="Proteomes" id="UP000663193">
    <property type="component" value="Chromosome 11"/>
</dbReference>
<accession>A0A7U2I3R2</accession>
<evidence type="ECO:0000256" key="2">
    <source>
        <dbReference type="SAM" id="MobiDB-lite"/>
    </source>
</evidence>
<protein>
    <recommendedName>
        <fullName evidence="3">DUF7580 domain-containing protein</fullName>
    </recommendedName>
</protein>
<keyword evidence="5" id="KW-1185">Reference proteome</keyword>
<dbReference type="OrthoDB" id="3565018at2759"/>
<evidence type="ECO:0000313" key="4">
    <source>
        <dbReference type="EMBL" id="QRD00695.1"/>
    </source>
</evidence>
<evidence type="ECO:0000313" key="5">
    <source>
        <dbReference type="Proteomes" id="UP000663193"/>
    </source>
</evidence>